<dbReference type="Proteomes" id="UP000235670">
    <property type="component" value="Unassembled WGS sequence"/>
</dbReference>
<dbReference type="RefSeq" id="WP_031550169.1">
    <property type="nucleotide sequence ID" value="NZ_CAUTAO010000010.1"/>
</dbReference>
<dbReference type="AlphaFoldDB" id="A0A2N6SHA9"/>
<name>A0A2N6SHA9_9BACL</name>
<keyword evidence="2" id="KW-0472">Membrane</keyword>
<protein>
    <submittedName>
        <fullName evidence="3">Crotonobetainyl-CoA--carnitine CoA-transferase</fullName>
    </submittedName>
</protein>
<sequence length="156" mass="17954">MSFLIFAAPIIFIIIFVIFIAVFSSDSKKYRRNLDNNKQMQLDEARENALKAVEKIRRNKNESNYSNGTSSTASSTVRTSVQTVSEQNNQSTLNTYQEYYNKHYNRGTSKFRQQRNFQNINNSAAGDTPTLVFSKENLVRGLIAKEYLNKKYGGRK</sequence>
<keyword evidence="2" id="KW-0812">Transmembrane</keyword>
<feature type="region of interest" description="Disordered" evidence="1">
    <location>
        <begin position="58"/>
        <end position="88"/>
    </location>
</feature>
<gene>
    <name evidence="3" type="ORF">CJ218_01530</name>
</gene>
<dbReference type="OrthoDB" id="2991746at2"/>
<keyword evidence="3" id="KW-0808">Transferase</keyword>
<evidence type="ECO:0000313" key="3">
    <source>
        <dbReference type="EMBL" id="PMC53249.1"/>
    </source>
</evidence>
<evidence type="ECO:0000313" key="4">
    <source>
        <dbReference type="Proteomes" id="UP000235670"/>
    </source>
</evidence>
<dbReference type="GO" id="GO:0016740">
    <property type="term" value="F:transferase activity"/>
    <property type="evidence" value="ECO:0007669"/>
    <property type="project" value="UniProtKB-KW"/>
</dbReference>
<reference evidence="3 4" key="1">
    <citation type="submission" date="2017-09" db="EMBL/GenBank/DDBJ databases">
        <title>Bacterial strain isolated from the female urinary microbiota.</title>
        <authorList>
            <person name="Thomas-White K."/>
            <person name="Kumar N."/>
            <person name="Forster S."/>
            <person name="Putonti C."/>
            <person name="Lawley T."/>
            <person name="Wolfe A.J."/>
        </authorList>
    </citation>
    <scope>NUCLEOTIDE SEQUENCE [LARGE SCALE GENOMIC DNA]</scope>
    <source>
        <strain evidence="3 4">UMB0186</strain>
    </source>
</reference>
<comment type="caution">
    <text evidence="3">The sequence shown here is derived from an EMBL/GenBank/DDBJ whole genome shotgun (WGS) entry which is preliminary data.</text>
</comment>
<evidence type="ECO:0000256" key="1">
    <source>
        <dbReference type="SAM" id="MobiDB-lite"/>
    </source>
</evidence>
<dbReference type="STRING" id="84135.GCA_001052115_00106"/>
<feature type="transmembrane region" description="Helical" evidence="2">
    <location>
        <begin position="6"/>
        <end position="24"/>
    </location>
</feature>
<evidence type="ECO:0000256" key="2">
    <source>
        <dbReference type="SAM" id="Phobius"/>
    </source>
</evidence>
<accession>A0A2N6SHA9</accession>
<keyword evidence="2" id="KW-1133">Transmembrane helix</keyword>
<proteinExistence type="predicted"/>
<dbReference type="EMBL" id="PNGT01000001">
    <property type="protein sequence ID" value="PMC53249.1"/>
    <property type="molecule type" value="Genomic_DNA"/>
</dbReference>
<organism evidence="3 4">
    <name type="scientific">Gemella sanguinis</name>
    <dbReference type="NCBI Taxonomy" id="84135"/>
    <lineage>
        <taxon>Bacteria</taxon>
        <taxon>Bacillati</taxon>
        <taxon>Bacillota</taxon>
        <taxon>Bacilli</taxon>
        <taxon>Bacillales</taxon>
        <taxon>Gemellaceae</taxon>
        <taxon>Gemella</taxon>
    </lineage>
</organism>
<feature type="compositionally biased region" description="Low complexity" evidence="1">
    <location>
        <begin position="69"/>
        <end position="85"/>
    </location>
</feature>